<reference evidence="1 2" key="1">
    <citation type="journal article" date="2018" name="Nat. Genet.">
        <title>The Rosa genome provides new insights in the design of modern roses.</title>
        <authorList>
            <person name="Bendahmane M."/>
        </authorList>
    </citation>
    <scope>NUCLEOTIDE SEQUENCE [LARGE SCALE GENOMIC DNA]</scope>
    <source>
        <strain evidence="2">cv. Old Blush</strain>
    </source>
</reference>
<dbReference type="Proteomes" id="UP000238479">
    <property type="component" value="Chromosome 5"/>
</dbReference>
<protein>
    <submittedName>
        <fullName evidence="1">Uncharacterized protein</fullName>
    </submittedName>
</protein>
<keyword evidence="2" id="KW-1185">Reference proteome</keyword>
<proteinExistence type="predicted"/>
<dbReference type="Gramene" id="PRQ30034">
    <property type="protein sequence ID" value="PRQ30034"/>
    <property type="gene ID" value="RchiOBHm_Chr5g0020241"/>
</dbReference>
<dbReference type="AlphaFoldDB" id="A0A2P6Q798"/>
<gene>
    <name evidence="1" type="ORF">RchiOBHm_Chr5g0020241</name>
</gene>
<comment type="caution">
    <text evidence="1">The sequence shown here is derived from an EMBL/GenBank/DDBJ whole genome shotgun (WGS) entry which is preliminary data.</text>
</comment>
<evidence type="ECO:0000313" key="1">
    <source>
        <dbReference type="EMBL" id="PRQ30034.1"/>
    </source>
</evidence>
<dbReference type="EMBL" id="PDCK01000043">
    <property type="protein sequence ID" value="PRQ30034.1"/>
    <property type="molecule type" value="Genomic_DNA"/>
</dbReference>
<name>A0A2P6Q798_ROSCH</name>
<accession>A0A2P6Q798</accession>
<evidence type="ECO:0000313" key="2">
    <source>
        <dbReference type="Proteomes" id="UP000238479"/>
    </source>
</evidence>
<sequence>MFMFQDLVIFGIQASSPFPVAPADVDDENGIRLDPLIELYMIVSLILRFG</sequence>
<organism evidence="1 2">
    <name type="scientific">Rosa chinensis</name>
    <name type="common">China rose</name>
    <dbReference type="NCBI Taxonomy" id="74649"/>
    <lineage>
        <taxon>Eukaryota</taxon>
        <taxon>Viridiplantae</taxon>
        <taxon>Streptophyta</taxon>
        <taxon>Embryophyta</taxon>
        <taxon>Tracheophyta</taxon>
        <taxon>Spermatophyta</taxon>
        <taxon>Magnoliopsida</taxon>
        <taxon>eudicotyledons</taxon>
        <taxon>Gunneridae</taxon>
        <taxon>Pentapetalae</taxon>
        <taxon>rosids</taxon>
        <taxon>fabids</taxon>
        <taxon>Rosales</taxon>
        <taxon>Rosaceae</taxon>
        <taxon>Rosoideae</taxon>
        <taxon>Rosoideae incertae sedis</taxon>
        <taxon>Rosa</taxon>
    </lineage>
</organism>